<dbReference type="EMBL" id="CAEQ01001254">
    <property type="protein sequence ID" value="CCD13711.1"/>
    <property type="molecule type" value="Genomic_DNA"/>
</dbReference>
<name>F9W922_TRYCI</name>
<reference evidence="3" key="1">
    <citation type="submission" date="2011-07" db="EMBL/GenBank/DDBJ databases">
        <title>Divergent evolution of antigenic variation in African trypanosomes.</title>
        <authorList>
            <person name="Jackson A.P."/>
            <person name="Berry A."/>
            <person name="Allison H.C."/>
            <person name="Burton P."/>
            <person name="Anderson J."/>
            <person name="Aslett M."/>
            <person name="Brown R."/>
            <person name="Corton N."/>
            <person name="Harris D."/>
            <person name="Hauser H."/>
            <person name="Gamble J."/>
            <person name="Gilderthorp R."/>
            <person name="McQuillan J."/>
            <person name="Quail M.A."/>
            <person name="Sanders M."/>
            <person name="Van Tonder A."/>
            <person name="Ginger M.L."/>
            <person name="Donelson J.E."/>
            <person name="Field M.C."/>
            <person name="Barry J.D."/>
            <person name="Berriman M."/>
            <person name="Hertz-Fowler C."/>
        </authorList>
    </citation>
    <scope>NUCLEOTIDE SEQUENCE [LARGE SCALE GENOMIC DNA]</scope>
    <source>
        <strain evidence="3">IL3000</strain>
    </source>
</reference>
<organism evidence="2 3">
    <name type="scientific">Trypanosoma congolense (strain IL3000)</name>
    <dbReference type="NCBI Taxonomy" id="1068625"/>
    <lineage>
        <taxon>Eukaryota</taxon>
        <taxon>Discoba</taxon>
        <taxon>Euglenozoa</taxon>
        <taxon>Kinetoplastea</taxon>
        <taxon>Metakinetoplastina</taxon>
        <taxon>Trypanosomatida</taxon>
        <taxon>Trypanosomatidae</taxon>
        <taxon>Trypanosoma</taxon>
        <taxon>Nannomonas</taxon>
    </lineage>
</organism>
<sequence length="118" mass="13451">MQSDPQSAVDRIKKHVAKPEELREAARERQSLLGSLDPAKFEKSRMHEVVRILQSIICRKLGNRNLNAEVQKIVKNLKMVKERPQSFVCTLRYVNRGNNTASQLASLKRIPTPQGNDC</sequence>
<reference evidence="2 3" key="2">
    <citation type="journal article" date="2012" name="Proc. Natl. Acad. Sci. U.S.A.">
        <title>Antigenic diversity is generated by distinct evolutionary mechanisms in African trypanosome species.</title>
        <authorList>
            <person name="Jackson A.P."/>
            <person name="Berry A."/>
            <person name="Aslett M."/>
            <person name="Allison H.C."/>
            <person name="Burton P."/>
            <person name="Vavrova-Anderson J."/>
            <person name="Brown R."/>
            <person name="Browne H."/>
            <person name="Corton N."/>
            <person name="Hauser H."/>
            <person name="Gamble J."/>
            <person name="Gilderthorp R."/>
            <person name="Marcello L."/>
            <person name="McQuillan J."/>
            <person name="Otto T.D."/>
            <person name="Quail M.A."/>
            <person name="Sanders M.J."/>
            <person name="van Tonder A."/>
            <person name="Ginger M.L."/>
            <person name="Field M.C."/>
            <person name="Barry J.D."/>
            <person name="Hertz-Fowler C."/>
            <person name="Berriman M."/>
        </authorList>
    </citation>
    <scope>NUCLEOTIDE SEQUENCE [LARGE SCALE GENOMIC DNA]</scope>
    <source>
        <strain evidence="2 3">IL3000</strain>
    </source>
</reference>
<keyword evidence="3" id="KW-1185">Reference proteome</keyword>
<accession>F9W922</accession>
<comment type="caution">
    <text evidence="2">The sequence shown here is derived from an EMBL/GenBank/DDBJ whole genome shotgun (WGS) entry which is preliminary data.</text>
</comment>
<evidence type="ECO:0000256" key="1">
    <source>
        <dbReference type="SAM" id="MobiDB-lite"/>
    </source>
</evidence>
<dbReference type="AlphaFoldDB" id="F9W922"/>
<feature type="region of interest" description="Disordered" evidence="1">
    <location>
        <begin position="1"/>
        <end position="24"/>
    </location>
</feature>
<protein>
    <submittedName>
        <fullName evidence="2">Uncharacterized protein</fullName>
    </submittedName>
</protein>
<evidence type="ECO:0000313" key="3">
    <source>
        <dbReference type="Proteomes" id="UP000000702"/>
    </source>
</evidence>
<dbReference type="Proteomes" id="UP000000702">
    <property type="component" value="Unassembled WGS sequence"/>
</dbReference>
<proteinExistence type="predicted"/>
<gene>
    <name evidence="2" type="ORF">TCIL3000_0_04680</name>
</gene>
<evidence type="ECO:0000313" key="2">
    <source>
        <dbReference type="EMBL" id="CCD13711.1"/>
    </source>
</evidence>